<dbReference type="AlphaFoldDB" id="A0A330LVB3"/>
<evidence type="ECO:0000313" key="2">
    <source>
        <dbReference type="EMBL" id="SQD80689.1"/>
    </source>
</evidence>
<keyword evidence="1" id="KW-0472">Membrane</keyword>
<feature type="transmembrane region" description="Helical" evidence="1">
    <location>
        <begin position="29"/>
        <end position="47"/>
    </location>
</feature>
<dbReference type="EMBL" id="LS483250">
    <property type="protein sequence ID" value="SQD80689.1"/>
    <property type="molecule type" value="Genomic_DNA"/>
</dbReference>
<keyword evidence="1" id="KW-0812">Transmembrane</keyword>
<organism evidence="2 3">
    <name type="scientific">Moritella yayanosii</name>
    <dbReference type="NCBI Taxonomy" id="69539"/>
    <lineage>
        <taxon>Bacteria</taxon>
        <taxon>Pseudomonadati</taxon>
        <taxon>Pseudomonadota</taxon>
        <taxon>Gammaproteobacteria</taxon>
        <taxon>Alteromonadales</taxon>
        <taxon>Moritellaceae</taxon>
        <taxon>Moritella</taxon>
    </lineage>
</organism>
<keyword evidence="1" id="KW-1133">Transmembrane helix</keyword>
<keyword evidence="3" id="KW-1185">Reference proteome</keyword>
<evidence type="ECO:0000313" key="3">
    <source>
        <dbReference type="Proteomes" id="UP000250163"/>
    </source>
</evidence>
<sequence>MLYSRNLFQRNCDNDIKVLLNPHKKSHKFFYYHYISGLFLLAVSRWFDSSMI</sequence>
<name>A0A330LVB3_9GAMM</name>
<dbReference type="KEGG" id="mya:MORIYA_4237"/>
<dbReference type="Proteomes" id="UP000250163">
    <property type="component" value="Chromosome MORIYA"/>
</dbReference>
<gene>
    <name evidence="2" type="ORF">MORIYA_4237</name>
</gene>
<accession>A0A330LVB3</accession>
<evidence type="ECO:0000256" key="1">
    <source>
        <dbReference type="SAM" id="Phobius"/>
    </source>
</evidence>
<protein>
    <submittedName>
        <fullName evidence="2">Uncharacterized protein</fullName>
    </submittedName>
</protein>
<reference evidence="3" key="1">
    <citation type="submission" date="2018-05" db="EMBL/GenBank/DDBJ databases">
        <authorList>
            <person name="Cea G.-C."/>
            <person name="William W."/>
        </authorList>
    </citation>
    <scope>NUCLEOTIDE SEQUENCE [LARGE SCALE GENOMIC DNA]</scope>
    <source>
        <strain evidence="3">DB21MT 5</strain>
    </source>
</reference>
<proteinExistence type="predicted"/>